<accession>A0A143HHH4</accession>
<dbReference type="Gene3D" id="3.40.50.200">
    <property type="entry name" value="Peptidase S8/S53 domain"/>
    <property type="match status" value="1"/>
</dbReference>
<evidence type="ECO:0000259" key="7">
    <source>
        <dbReference type="Pfam" id="PF00082"/>
    </source>
</evidence>
<dbReference type="InterPro" id="IPR023827">
    <property type="entry name" value="Peptidase_S8_Asp-AS"/>
</dbReference>
<dbReference type="RefSeq" id="WP_066791789.1">
    <property type="nucleotide sequence ID" value="NZ_CP014806.1"/>
</dbReference>
<keyword evidence="2 5" id="KW-0645">Protease</keyword>
<dbReference type="GO" id="GO:0004252">
    <property type="term" value="F:serine-type endopeptidase activity"/>
    <property type="evidence" value="ECO:0007669"/>
    <property type="project" value="UniProtKB-UniRule"/>
</dbReference>
<dbReference type="STRING" id="241244.ATY39_17095"/>
<dbReference type="Proteomes" id="UP000076021">
    <property type="component" value="Chromosome"/>
</dbReference>
<name>A0A143HHH4_9BACL</name>
<dbReference type="PANTHER" id="PTHR43399">
    <property type="entry name" value="SUBTILISIN-RELATED"/>
    <property type="match status" value="1"/>
</dbReference>
<evidence type="ECO:0000256" key="4">
    <source>
        <dbReference type="ARBA" id="ARBA00022825"/>
    </source>
</evidence>
<dbReference type="SUPFAM" id="SSF52743">
    <property type="entry name" value="Subtilisin-like"/>
    <property type="match status" value="1"/>
</dbReference>
<keyword evidence="3 5" id="KW-0378">Hydrolase</keyword>
<dbReference type="InterPro" id="IPR051048">
    <property type="entry name" value="Peptidase_S8/S53_subtilisin"/>
</dbReference>
<dbReference type="PROSITE" id="PS51892">
    <property type="entry name" value="SUBTILASE"/>
    <property type="match status" value="1"/>
</dbReference>
<dbReference type="PROSITE" id="PS00136">
    <property type="entry name" value="SUBTILASE_ASP"/>
    <property type="match status" value="1"/>
</dbReference>
<evidence type="ECO:0000313" key="8">
    <source>
        <dbReference type="EMBL" id="AMX00946.1"/>
    </source>
</evidence>
<feature type="active site" description="Charge relay system" evidence="5">
    <location>
        <position position="89"/>
    </location>
</feature>
<dbReference type="AlphaFoldDB" id="A0A143HHH4"/>
<evidence type="ECO:0000256" key="2">
    <source>
        <dbReference type="ARBA" id="ARBA00022670"/>
    </source>
</evidence>
<dbReference type="PANTHER" id="PTHR43399:SF4">
    <property type="entry name" value="CELL WALL-ASSOCIATED PROTEASE"/>
    <property type="match status" value="1"/>
</dbReference>
<dbReference type="OrthoDB" id="9798386at2"/>
<evidence type="ECO:0000256" key="6">
    <source>
        <dbReference type="RuleBase" id="RU003355"/>
    </source>
</evidence>
<evidence type="ECO:0000313" key="9">
    <source>
        <dbReference type="Proteomes" id="UP000076021"/>
    </source>
</evidence>
<dbReference type="KEGG" id="rst:ATY39_17095"/>
<reference evidence="9" key="2">
    <citation type="submission" date="2016-03" db="EMBL/GenBank/DDBJ databases">
        <authorList>
            <person name="Seldin L."/>
        </authorList>
    </citation>
    <scope>NUCLEOTIDE SEQUENCE [LARGE SCALE GENOMIC DNA]</scope>
    <source>
        <strain evidence="9">PP9</strain>
    </source>
</reference>
<feature type="active site" description="Charge relay system" evidence="5">
    <location>
        <position position="52"/>
    </location>
</feature>
<proteinExistence type="inferred from homology"/>
<keyword evidence="4 5" id="KW-0720">Serine protease</keyword>
<dbReference type="InterPro" id="IPR000209">
    <property type="entry name" value="Peptidase_S8/S53_dom"/>
</dbReference>
<keyword evidence="9" id="KW-1185">Reference proteome</keyword>
<evidence type="ECO:0000256" key="1">
    <source>
        <dbReference type="ARBA" id="ARBA00011073"/>
    </source>
</evidence>
<protein>
    <recommendedName>
        <fullName evidence="7">Peptidase S8/S53 domain-containing protein</fullName>
    </recommendedName>
</protein>
<evidence type="ECO:0000256" key="5">
    <source>
        <dbReference type="PROSITE-ProRule" id="PRU01240"/>
    </source>
</evidence>
<reference evidence="8 9" key="1">
    <citation type="journal article" date="2016" name="Genome Announc.">
        <title>Whole-Genome Sequence of Rummeliibacillus stabekisii Strain PP9 Isolated from Antarctic Soil.</title>
        <authorList>
            <person name="da Mota F.F."/>
            <person name="Vollu R.E."/>
            <person name="Jurelevicius D."/>
            <person name="Seldin L."/>
        </authorList>
    </citation>
    <scope>NUCLEOTIDE SEQUENCE [LARGE SCALE GENOMIC DNA]</scope>
    <source>
        <strain evidence="8 9">PP9</strain>
    </source>
</reference>
<evidence type="ECO:0000256" key="3">
    <source>
        <dbReference type="ARBA" id="ARBA00022801"/>
    </source>
</evidence>
<dbReference type="PRINTS" id="PR00723">
    <property type="entry name" value="SUBTILISIN"/>
</dbReference>
<sequence length="318" mass="34836">MEDTEVKLIPDEALVSMSNMEEVIPTNILEIGAQTKWKKGFSGQEVVIAVIDTGCDSSHPDLSEAIIGGYNFTTEHNGNPENYNDTNGHGTHAAGVIAAAQNNKGVIGISFKSKLLILKVLNSVGGGSIDNLIKSLDYASNWRGPNNERVRIISLSLGTKQSSMELHNAVKRAINNGISVVVASGNDGDGEFSTNEYRYPGAYEEVIEVGAIDQNQKIAHFSNTNEYVDLYAPGVNVYSTFLNQQYAILSGTSMAVPHVAGALGLLIEEHEYKRNICLSEQEIYDILMLHTENIELNNHNINILSLSKKPFKRKEEIR</sequence>
<dbReference type="InterPro" id="IPR034202">
    <property type="entry name" value="Subtilisin_Carlsberg-like"/>
</dbReference>
<dbReference type="EMBL" id="CP014806">
    <property type="protein sequence ID" value="AMX00946.1"/>
    <property type="molecule type" value="Genomic_DNA"/>
</dbReference>
<dbReference type="CDD" id="cd07477">
    <property type="entry name" value="Peptidases_S8_Subtilisin_subset"/>
    <property type="match status" value="1"/>
</dbReference>
<feature type="active site" description="Charge relay system" evidence="5">
    <location>
        <position position="253"/>
    </location>
</feature>
<dbReference type="InterPro" id="IPR023828">
    <property type="entry name" value="Peptidase_S8_Ser-AS"/>
</dbReference>
<dbReference type="InterPro" id="IPR036852">
    <property type="entry name" value="Peptidase_S8/S53_dom_sf"/>
</dbReference>
<dbReference type="Pfam" id="PF00082">
    <property type="entry name" value="Peptidase_S8"/>
    <property type="match status" value="1"/>
</dbReference>
<gene>
    <name evidence="8" type="ORF">ATY39_17095</name>
</gene>
<dbReference type="InterPro" id="IPR015500">
    <property type="entry name" value="Peptidase_S8_subtilisin-rel"/>
</dbReference>
<organism evidence="8 9">
    <name type="scientific">Rummeliibacillus stabekisii</name>
    <dbReference type="NCBI Taxonomy" id="241244"/>
    <lineage>
        <taxon>Bacteria</taxon>
        <taxon>Bacillati</taxon>
        <taxon>Bacillota</taxon>
        <taxon>Bacilli</taxon>
        <taxon>Bacillales</taxon>
        <taxon>Caryophanaceae</taxon>
        <taxon>Rummeliibacillus</taxon>
    </lineage>
</organism>
<dbReference type="GO" id="GO:0006508">
    <property type="term" value="P:proteolysis"/>
    <property type="evidence" value="ECO:0007669"/>
    <property type="project" value="UniProtKB-KW"/>
</dbReference>
<feature type="domain" description="Peptidase S8/S53" evidence="7">
    <location>
        <begin position="43"/>
        <end position="290"/>
    </location>
</feature>
<comment type="similarity">
    <text evidence="1 5 6">Belongs to the peptidase S8 family.</text>
</comment>
<dbReference type="PROSITE" id="PS00138">
    <property type="entry name" value="SUBTILASE_SER"/>
    <property type="match status" value="1"/>
</dbReference>